<dbReference type="InterPro" id="IPR000086">
    <property type="entry name" value="NUDIX_hydrolase_dom"/>
</dbReference>
<keyword evidence="6" id="KW-1185">Reference proteome</keyword>
<dbReference type="PANTHER" id="PTHR43046:SF12">
    <property type="entry name" value="GDP-MANNOSE MANNOSYL HYDROLASE"/>
    <property type="match status" value="1"/>
</dbReference>
<evidence type="ECO:0000256" key="2">
    <source>
        <dbReference type="ARBA" id="ARBA00022801"/>
    </source>
</evidence>
<dbReference type="EMBL" id="CP002599">
    <property type="protein sequence ID" value="AEA59461.1"/>
    <property type="molecule type" value="Genomic_DNA"/>
</dbReference>
<evidence type="ECO:0000313" key="6">
    <source>
        <dbReference type="Proteomes" id="UP000008316"/>
    </source>
</evidence>
<dbReference type="STRING" id="999541.bgla_1g07730"/>
<dbReference type="KEGG" id="bgd:bgla_1g07730"/>
<evidence type="ECO:0000256" key="1">
    <source>
        <dbReference type="ARBA" id="ARBA00001946"/>
    </source>
</evidence>
<evidence type="ECO:0000259" key="4">
    <source>
        <dbReference type="PROSITE" id="PS51462"/>
    </source>
</evidence>
<dbReference type="Pfam" id="PF00293">
    <property type="entry name" value="NUDIX"/>
    <property type="match status" value="1"/>
</dbReference>
<reference evidence="5 6" key="1">
    <citation type="journal article" date="2011" name="J. Bacteriol.">
        <title>Complete genome sequence of Burkholderia gladioli BSR3.</title>
        <authorList>
            <person name="Seo Y.S."/>
            <person name="Lim J."/>
            <person name="Choi B.S."/>
            <person name="Kim H."/>
            <person name="Goo E."/>
            <person name="Lee B."/>
            <person name="Lim J.S."/>
            <person name="Choi I.Y."/>
            <person name="Moon J.S."/>
            <person name="Kim J."/>
            <person name="Hwang I."/>
        </authorList>
    </citation>
    <scope>NUCLEOTIDE SEQUENCE [LARGE SCALE GENOMIC DNA]</scope>
    <source>
        <strain evidence="5 6">BSR3</strain>
    </source>
</reference>
<dbReference type="GO" id="GO:0016787">
    <property type="term" value="F:hydrolase activity"/>
    <property type="evidence" value="ECO:0007669"/>
    <property type="project" value="UniProtKB-KW"/>
</dbReference>
<dbReference type="InterPro" id="IPR015797">
    <property type="entry name" value="NUDIX_hydrolase-like_dom_sf"/>
</dbReference>
<sequence>MKERATVLCRRGDPILLVARLHARWALPGGRPRRRETLGEAALRELFEETGLVGRPEAYLFRAEGGRKRHHVFLVEVDPLAVARPAREIAHCAWVDRQAPASTRCSRPTPIIVDLAFERIRGPRVAVAGTTMFLPARPALAA</sequence>
<dbReference type="Proteomes" id="UP000008316">
    <property type="component" value="Chromosome 1"/>
</dbReference>
<organism evidence="5 6">
    <name type="scientific">Burkholderia gladioli (strain BSR3)</name>
    <dbReference type="NCBI Taxonomy" id="999541"/>
    <lineage>
        <taxon>Bacteria</taxon>
        <taxon>Pseudomonadati</taxon>
        <taxon>Pseudomonadota</taxon>
        <taxon>Betaproteobacteria</taxon>
        <taxon>Burkholderiales</taxon>
        <taxon>Burkholderiaceae</taxon>
        <taxon>Burkholderia</taxon>
    </lineage>
</organism>
<feature type="domain" description="Nudix hydrolase" evidence="4">
    <location>
        <begin position="1"/>
        <end position="118"/>
    </location>
</feature>
<protein>
    <submittedName>
        <fullName evidence="5">NUDIX hydrolase</fullName>
    </submittedName>
</protein>
<evidence type="ECO:0000313" key="5">
    <source>
        <dbReference type="EMBL" id="AEA59461.1"/>
    </source>
</evidence>
<keyword evidence="2 5" id="KW-0378">Hydrolase</keyword>
<name>F2L7T2_BURGS</name>
<accession>F2L7T2</accession>
<dbReference type="Gene3D" id="3.90.79.10">
    <property type="entry name" value="Nucleoside Triphosphate Pyrophosphohydrolase"/>
    <property type="match status" value="1"/>
</dbReference>
<comment type="cofactor">
    <cofactor evidence="1">
        <name>Mg(2+)</name>
        <dbReference type="ChEBI" id="CHEBI:18420"/>
    </cofactor>
</comment>
<dbReference type="InterPro" id="IPR020084">
    <property type="entry name" value="NUDIX_hydrolase_CS"/>
</dbReference>
<gene>
    <name evidence="5" type="ordered locus">bgla_1g07730</name>
</gene>
<dbReference type="PROSITE" id="PS00893">
    <property type="entry name" value="NUDIX_BOX"/>
    <property type="match status" value="1"/>
</dbReference>
<keyword evidence="3" id="KW-0460">Magnesium</keyword>
<dbReference type="AlphaFoldDB" id="F2L7T2"/>
<dbReference type="RefSeq" id="WP_013696817.1">
    <property type="nucleotide sequence ID" value="NC_015381.1"/>
</dbReference>
<dbReference type="HOGENOM" id="CLU_037162_25_1_4"/>
<dbReference type="CDD" id="cd04667">
    <property type="entry name" value="NUDIX_Hydrolase"/>
    <property type="match status" value="1"/>
</dbReference>
<dbReference type="PROSITE" id="PS51462">
    <property type="entry name" value="NUDIX"/>
    <property type="match status" value="1"/>
</dbReference>
<dbReference type="eggNOG" id="COG1051">
    <property type="taxonomic scope" value="Bacteria"/>
</dbReference>
<proteinExistence type="predicted"/>
<dbReference type="SUPFAM" id="SSF55811">
    <property type="entry name" value="Nudix"/>
    <property type="match status" value="1"/>
</dbReference>
<dbReference type="PANTHER" id="PTHR43046">
    <property type="entry name" value="GDP-MANNOSE MANNOSYL HYDROLASE"/>
    <property type="match status" value="1"/>
</dbReference>
<evidence type="ECO:0000256" key="3">
    <source>
        <dbReference type="ARBA" id="ARBA00022842"/>
    </source>
</evidence>